<sequence>MSADVILGIDVGGSFAKATAFDLGTGTGVTRGRAVPPQHPAPGHNEREPLAVWFQVADLVHEVVSALPAGARITAVGVTGHGNGLYLVDRKGQPTRPAVMASDTRAADLVAAWIADGVEERLRPVTWNRLWPGQPGPVLAWLARNEPSVVARSAAALMCKDFIRAQLTGRVATERTDASCSGLYDNAAGETSTDVLLALGLEAYGDLVPEVLGSDAVVGEVTPEAAEVTGLPVGTPVVGGLVDNVALHLGSGVLDSRSLCVAAGTWSVNQLLVPDEEMVPAQRLSAAAAPFAACTAATPGAALLIEASATSASTLAWAVDQVTTGLRPQAERSGSDVFELALRRVAARAPQDDDPFFLPFLDGSRDDPQARGAWLGLSSWNDETALLGAVVEGVCLEHRRHVDRLSPRSDALPLRLSGGAARSAAWAQRFADTTRRPVEVSSSQELGAVGVAVIAGVGAGVFGSAAEGAAALDRTWTVFTPDDDAVAHFERRYARYLDYVDRLDLRRG</sequence>
<evidence type="ECO:0000259" key="5">
    <source>
        <dbReference type="Pfam" id="PF02782"/>
    </source>
</evidence>
<accession>A0A0A0BSE3</accession>
<evidence type="ECO:0008006" key="8">
    <source>
        <dbReference type="Google" id="ProtNLM"/>
    </source>
</evidence>
<keyword evidence="7" id="KW-1185">Reference proteome</keyword>
<dbReference type="Gene3D" id="3.30.420.40">
    <property type="match status" value="2"/>
</dbReference>
<dbReference type="PANTHER" id="PTHR43095:SF3">
    <property type="entry name" value="L-XYLULOSE_3-KETO-L-GULONATE KINASE"/>
    <property type="match status" value="1"/>
</dbReference>
<protein>
    <recommendedName>
        <fullName evidence="8">Carbohydrate kinase</fullName>
    </recommendedName>
</protein>
<evidence type="ECO:0000256" key="2">
    <source>
        <dbReference type="ARBA" id="ARBA00022679"/>
    </source>
</evidence>
<feature type="domain" description="Carbohydrate kinase FGGY C-terminal" evidence="5">
    <location>
        <begin position="261"/>
        <end position="458"/>
    </location>
</feature>
<keyword evidence="3" id="KW-0418">Kinase</keyword>
<comment type="similarity">
    <text evidence="1">Belongs to the FGGY kinase family.</text>
</comment>
<dbReference type="InterPro" id="IPR018485">
    <property type="entry name" value="FGGY_C"/>
</dbReference>
<dbReference type="GO" id="GO:0005975">
    <property type="term" value="P:carbohydrate metabolic process"/>
    <property type="evidence" value="ECO:0007669"/>
    <property type="project" value="InterPro"/>
</dbReference>
<evidence type="ECO:0000313" key="6">
    <source>
        <dbReference type="EMBL" id="KGM10830.1"/>
    </source>
</evidence>
<dbReference type="PANTHER" id="PTHR43095">
    <property type="entry name" value="SUGAR KINASE"/>
    <property type="match status" value="1"/>
</dbReference>
<name>A0A0A0BSE3_9CELL</name>
<organism evidence="6 7">
    <name type="scientific">Cellulomonas carbonis T26</name>
    <dbReference type="NCBI Taxonomy" id="947969"/>
    <lineage>
        <taxon>Bacteria</taxon>
        <taxon>Bacillati</taxon>
        <taxon>Actinomycetota</taxon>
        <taxon>Actinomycetes</taxon>
        <taxon>Micrococcales</taxon>
        <taxon>Cellulomonadaceae</taxon>
        <taxon>Cellulomonas</taxon>
    </lineage>
</organism>
<feature type="domain" description="Carbohydrate kinase FGGY N-terminal" evidence="4">
    <location>
        <begin position="5"/>
        <end position="250"/>
    </location>
</feature>
<proteinExistence type="inferred from homology"/>
<dbReference type="GO" id="GO:0016301">
    <property type="term" value="F:kinase activity"/>
    <property type="evidence" value="ECO:0007669"/>
    <property type="project" value="UniProtKB-KW"/>
</dbReference>
<gene>
    <name evidence="6" type="ORF">N868_13635</name>
</gene>
<evidence type="ECO:0000259" key="4">
    <source>
        <dbReference type="Pfam" id="PF00370"/>
    </source>
</evidence>
<dbReference type="SUPFAM" id="SSF53067">
    <property type="entry name" value="Actin-like ATPase domain"/>
    <property type="match status" value="2"/>
</dbReference>
<dbReference type="Proteomes" id="UP000029839">
    <property type="component" value="Unassembled WGS sequence"/>
</dbReference>
<dbReference type="InterPro" id="IPR043129">
    <property type="entry name" value="ATPase_NBD"/>
</dbReference>
<dbReference type="EMBL" id="AXCY01000038">
    <property type="protein sequence ID" value="KGM10830.1"/>
    <property type="molecule type" value="Genomic_DNA"/>
</dbReference>
<dbReference type="RefSeq" id="WP_043606284.1">
    <property type="nucleotide sequence ID" value="NZ_AXCY01000038.1"/>
</dbReference>
<reference evidence="6 7" key="1">
    <citation type="submission" date="2013-08" db="EMBL/GenBank/DDBJ databases">
        <title>Genome sequencing of Cellulomonas carbonis T26.</title>
        <authorList>
            <person name="Chen F."/>
            <person name="Li Y."/>
            <person name="Wang G."/>
        </authorList>
    </citation>
    <scope>NUCLEOTIDE SEQUENCE [LARGE SCALE GENOMIC DNA]</scope>
    <source>
        <strain evidence="6 7">T26</strain>
    </source>
</reference>
<dbReference type="OrthoDB" id="9782710at2"/>
<evidence type="ECO:0000256" key="3">
    <source>
        <dbReference type="ARBA" id="ARBA00022777"/>
    </source>
</evidence>
<dbReference type="CDD" id="cd07802">
    <property type="entry name" value="ASKHA_NBD_FGGY_EcLyxK-like"/>
    <property type="match status" value="1"/>
</dbReference>
<evidence type="ECO:0000256" key="1">
    <source>
        <dbReference type="ARBA" id="ARBA00009156"/>
    </source>
</evidence>
<dbReference type="PIRSF" id="PIRSF000538">
    <property type="entry name" value="GlpK"/>
    <property type="match status" value="1"/>
</dbReference>
<dbReference type="InterPro" id="IPR050406">
    <property type="entry name" value="FGGY_Carb_Kinase"/>
</dbReference>
<dbReference type="InterPro" id="IPR018484">
    <property type="entry name" value="FGGY_N"/>
</dbReference>
<dbReference type="AlphaFoldDB" id="A0A0A0BSE3"/>
<dbReference type="InterPro" id="IPR000577">
    <property type="entry name" value="Carb_kinase_FGGY"/>
</dbReference>
<keyword evidence="2" id="KW-0808">Transferase</keyword>
<comment type="caution">
    <text evidence="6">The sequence shown here is derived from an EMBL/GenBank/DDBJ whole genome shotgun (WGS) entry which is preliminary data.</text>
</comment>
<evidence type="ECO:0000313" key="7">
    <source>
        <dbReference type="Proteomes" id="UP000029839"/>
    </source>
</evidence>
<reference evidence="6 7" key="2">
    <citation type="journal article" date="2015" name="Stand. Genomic Sci.">
        <title>Draft genome sequence of Cellulomonas carbonis T26(T) and comparative analysis of six Cellulomonas genomes.</title>
        <authorList>
            <person name="Zhuang W."/>
            <person name="Zhang S."/>
            <person name="Xia X."/>
            <person name="Wang G."/>
        </authorList>
    </citation>
    <scope>NUCLEOTIDE SEQUENCE [LARGE SCALE GENOMIC DNA]</scope>
    <source>
        <strain evidence="6 7">T26</strain>
    </source>
</reference>
<dbReference type="Pfam" id="PF02782">
    <property type="entry name" value="FGGY_C"/>
    <property type="match status" value="1"/>
</dbReference>
<dbReference type="Pfam" id="PF00370">
    <property type="entry name" value="FGGY_N"/>
    <property type="match status" value="1"/>
</dbReference>